<evidence type="ECO:0000313" key="6">
    <source>
        <dbReference type="EMBL" id="GCE13488.1"/>
    </source>
</evidence>
<dbReference type="SUPFAM" id="SSF54373">
    <property type="entry name" value="FAD-linked reductases, C-terminal domain"/>
    <property type="match status" value="1"/>
</dbReference>
<dbReference type="InterPro" id="IPR006076">
    <property type="entry name" value="FAD-dep_OxRdtase"/>
</dbReference>
<organism evidence="6 7">
    <name type="scientific">Tengunoibacter tsumagoiensis</name>
    <dbReference type="NCBI Taxonomy" id="2014871"/>
    <lineage>
        <taxon>Bacteria</taxon>
        <taxon>Bacillati</taxon>
        <taxon>Chloroflexota</taxon>
        <taxon>Ktedonobacteria</taxon>
        <taxon>Ktedonobacterales</taxon>
        <taxon>Dictyobacteraceae</taxon>
        <taxon>Tengunoibacter</taxon>
    </lineage>
</organism>
<feature type="domain" description="FAD dependent oxidoreductase" evidence="5">
    <location>
        <begin position="6"/>
        <end position="356"/>
    </location>
</feature>
<evidence type="ECO:0000313" key="7">
    <source>
        <dbReference type="Proteomes" id="UP000287352"/>
    </source>
</evidence>
<dbReference type="Pfam" id="PF01266">
    <property type="entry name" value="DAO"/>
    <property type="match status" value="1"/>
</dbReference>
<evidence type="ECO:0000256" key="4">
    <source>
        <dbReference type="ARBA" id="ARBA00023002"/>
    </source>
</evidence>
<dbReference type="InterPro" id="IPR045170">
    <property type="entry name" value="MTOX"/>
</dbReference>
<reference evidence="7" key="1">
    <citation type="submission" date="2018-12" db="EMBL/GenBank/DDBJ databases">
        <title>Tengunoibacter tsumagoiensis gen. nov., sp. nov., Dictyobacter kobayashii sp. nov., D. alpinus sp. nov., and D. joshuensis sp. nov. and description of Dictyobacteraceae fam. nov. within the order Ktedonobacterales isolated from Tengu-no-mugimeshi.</title>
        <authorList>
            <person name="Wang C.M."/>
            <person name="Zheng Y."/>
            <person name="Sakai Y."/>
            <person name="Toyoda A."/>
            <person name="Minakuchi Y."/>
            <person name="Abe K."/>
            <person name="Yokota A."/>
            <person name="Yabe S."/>
        </authorList>
    </citation>
    <scope>NUCLEOTIDE SEQUENCE [LARGE SCALE GENOMIC DNA]</scope>
    <source>
        <strain evidence="7">Uno3</strain>
    </source>
</reference>
<gene>
    <name evidence="6" type="primary">solA</name>
    <name evidence="6" type="ORF">KTT_33470</name>
</gene>
<protein>
    <submittedName>
        <fullName evidence="6">N-methyl-L-tryptophan oxidase</fullName>
    </submittedName>
</protein>
<dbReference type="SUPFAM" id="SSF51905">
    <property type="entry name" value="FAD/NAD(P)-binding domain"/>
    <property type="match status" value="1"/>
</dbReference>
<sequence>MKQQRIFIIGAGIIGLSTAYALLKAGMQKVIVLEQATVDHQRSSSHGISRLLRFEYGDDAFYSQMVHLSLQRWKQLEQGTRRTLYTSTGLLSLGNEDDHFTAESYYTLRDLGYAPERLTPQVCAQRFPQFDLHGYDLLLYNSNAGILHASSCLHTLKECVISLGGQVLEGHQVRFIDHDRSQGPIHLHLSSGEVFQADRIVIAAGPWVHRLLAELQLPVRVTRQYVLYFDNLPHFSFSQPAFPAFIADDLYGFPIHDGSTGWLKATSHHFGSIVDPDDTPLIDEQAVALIAESLGRVLPALKFADVAHIDACVYDVSLDEDFILDRFPTDPRIIFATGLTGHSFKFGLLLGEMLSSLLCEGPSPVPMEPFCLARFSQYLHTPTPSVA</sequence>
<dbReference type="Gene3D" id="3.30.9.10">
    <property type="entry name" value="D-Amino Acid Oxidase, subunit A, domain 2"/>
    <property type="match status" value="1"/>
</dbReference>
<comment type="caution">
    <text evidence="6">The sequence shown here is derived from an EMBL/GenBank/DDBJ whole genome shotgun (WGS) entry which is preliminary data.</text>
</comment>
<proteinExistence type="predicted"/>
<name>A0A402A2V7_9CHLR</name>
<dbReference type="GO" id="GO:0008115">
    <property type="term" value="F:sarcosine oxidase activity"/>
    <property type="evidence" value="ECO:0007669"/>
    <property type="project" value="TreeGrafter"/>
</dbReference>
<dbReference type="Proteomes" id="UP000287352">
    <property type="component" value="Unassembled WGS sequence"/>
</dbReference>
<evidence type="ECO:0000256" key="2">
    <source>
        <dbReference type="ARBA" id="ARBA00022630"/>
    </source>
</evidence>
<dbReference type="PANTHER" id="PTHR10961:SF46">
    <property type="entry name" value="PEROXISOMAL SARCOSINE OXIDASE"/>
    <property type="match status" value="1"/>
</dbReference>
<dbReference type="Gene3D" id="3.50.50.60">
    <property type="entry name" value="FAD/NAD(P)-binding domain"/>
    <property type="match status" value="1"/>
</dbReference>
<dbReference type="RefSeq" id="WP_161975546.1">
    <property type="nucleotide sequence ID" value="NZ_BIFR01000001.1"/>
</dbReference>
<keyword evidence="4" id="KW-0560">Oxidoreductase</keyword>
<keyword evidence="3" id="KW-0274">FAD</keyword>
<evidence type="ECO:0000256" key="3">
    <source>
        <dbReference type="ARBA" id="ARBA00022827"/>
    </source>
</evidence>
<dbReference type="GO" id="GO:0050660">
    <property type="term" value="F:flavin adenine dinucleotide binding"/>
    <property type="evidence" value="ECO:0007669"/>
    <property type="project" value="InterPro"/>
</dbReference>
<dbReference type="InterPro" id="IPR036188">
    <property type="entry name" value="FAD/NAD-bd_sf"/>
</dbReference>
<keyword evidence="2" id="KW-0285">Flavoprotein</keyword>
<keyword evidence="7" id="KW-1185">Reference proteome</keyword>
<evidence type="ECO:0000259" key="5">
    <source>
        <dbReference type="Pfam" id="PF01266"/>
    </source>
</evidence>
<dbReference type="AlphaFoldDB" id="A0A402A2V7"/>
<accession>A0A402A2V7</accession>
<dbReference type="EMBL" id="BIFR01000001">
    <property type="protein sequence ID" value="GCE13488.1"/>
    <property type="molecule type" value="Genomic_DNA"/>
</dbReference>
<dbReference type="PANTHER" id="PTHR10961">
    <property type="entry name" value="PEROXISOMAL SARCOSINE OXIDASE"/>
    <property type="match status" value="1"/>
</dbReference>
<comment type="cofactor">
    <cofactor evidence="1">
        <name>FAD</name>
        <dbReference type="ChEBI" id="CHEBI:57692"/>
    </cofactor>
</comment>
<evidence type="ECO:0000256" key="1">
    <source>
        <dbReference type="ARBA" id="ARBA00001974"/>
    </source>
</evidence>